<evidence type="ECO:0000313" key="2">
    <source>
        <dbReference type="EMBL" id="VEB38645.1"/>
    </source>
</evidence>
<dbReference type="Proteomes" id="UP000054921">
    <property type="component" value="Unassembled WGS sequence"/>
</dbReference>
<reference evidence="2 4" key="2">
    <citation type="submission" date="2018-12" db="EMBL/GenBank/DDBJ databases">
        <authorList>
            <consortium name="Pathogen Informatics"/>
        </authorList>
    </citation>
    <scope>NUCLEOTIDE SEQUENCE [LARGE SCALE GENOMIC DNA]</scope>
    <source>
        <strain evidence="2 4">NCTC11976</strain>
    </source>
</reference>
<dbReference type="OrthoDB" id="5648991at2"/>
<dbReference type="RefSeq" id="WP_028380049.1">
    <property type="nucleotide sequence ID" value="NZ_CAAAIT010000001.1"/>
</dbReference>
<sequence>MNHYRLRVTDKETIKIIKDIGGYENLLENGQDTWANTEVDARLKLVQQNIFSNFGRNRGQLHPSKECYRGLNDIWTDPNKVDIKLI</sequence>
<dbReference type="EMBL" id="LR134173">
    <property type="protein sequence ID" value="VEB38645.1"/>
    <property type="molecule type" value="Genomic_DNA"/>
</dbReference>
<dbReference type="EMBL" id="LNXW01000013">
    <property type="protein sequence ID" value="KTC80189.1"/>
    <property type="molecule type" value="Genomic_DNA"/>
</dbReference>
<accession>A0A0W0SAX6</accession>
<evidence type="ECO:0000313" key="1">
    <source>
        <dbReference type="EMBL" id="KTC80189.1"/>
    </source>
</evidence>
<gene>
    <name evidence="1" type="ORF">Lche_2209</name>
    <name evidence="2" type="ORF">NCTC11976_02842</name>
</gene>
<name>A0A0W0SAX6_9GAMM</name>
<evidence type="ECO:0000313" key="3">
    <source>
        <dbReference type="Proteomes" id="UP000054921"/>
    </source>
</evidence>
<dbReference type="Proteomes" id="UP000277577">
    <property type="component" value="Chromosome"/>
</dbReference>
<dbReference type="PATRIC" id="fig|28084.5.peg.2394"/>
<proteinExistence type="predicted"/>
<protein>
    <submittedName>
        <fullName evidence="1">Uncharacterized protein</fullName>
    </submittedName>
</protein>
<evidence type="ECO:0000313" key="4">
    <source>
        <dbReference type="Proteomes" id="UP000277577"/>
    </source>
</evidence>
<keyword evidence="4" id="KW-1185">Reference proteome</keyword>
<dbReference type="AlphaFoldDB" id="A0A0W0SAX6"/>
<reference evidence="1 3" key="1">
    <citation type="submission" date="2015-11" db="EMBL/GenBank/DDBJ databases">
        <title>Genomic analysis of 38 Legionella species identifies large and diverse effector repertoires.</title>
        <authorList>
            <person name="Burstein D."/>
            <person name="Amaro F."/>
            <person name="Zusman T."/>
            <person name="Lifshitz Z."/>
            <person name="Cohen O."/>
            <person name="Gilbert J.A."/>
            <person name="Pupko T."/>
            <person name="Shuman H.A."/>
            <person name="Segal G."/>
        </authorList>
    </citation>
    <scope>NUCLEOTIDE SEQUENCE [LARGE SCALE GENOMIC DNA]</scope>
    <source>
        <strain evidence="1 3">ORW</strain>
    </source>
</reference>
<organism evidence="1 3">
    <name type="scientific">Legionella cherrii</name>
    <dbReference type="NCBI Taxonomy" id="28084"/>
    <lineage>
        <taxon>Bacteria</taxon>
        <taxon>Pseudomonadati</taxon>
        <taxon>Pseudomonadota</taxon>
        <taxon>Gammaproteobacteria</taxon>
        <taxon>Legionellales</taxon>
        <taxon>Legionellaceae</taxon>
        <taxon>Legionella</taxon>
    </lineage>
</organism>